<gene>
    <name evidence="2" type="ORF">PND83_18235</name>
    <name evidence="3" type="ORF">PNE06_16780</name>
</gene>
<reference evidence="2" key="1">
    <citation type="submission" date="2023-01" db="EMBL/GenBank/DDBJ databases">
        <title>Human gut microbiome strain richness.</title>
        <authorList>
            <person name="Chen-Liaw A."/>
        </authorList>
    </citation>
    <scope>NUCLEOTIDE SEQUENCE</scope>
    <source>
        <strain evidence="3">1001287st1_F4_1001285I_161205</strain>
        <strain evidence="2">2225st1_A6_2225SCRN_200828</strain>
    </source>
</reference>
<keyword evidence="2" id="KW-0378">Hydrolase</keyword>
<comment type="caution">
    <text evidence="2">The sequence shown here is derived from an EMBL/GenBank/DDBJ whole genome shotgun (WGS) entry which is preliminary data.</text>
</comment>
<evidence type="ECO:0000313" key="2">
    <source>
        <dbReference type="EMBL" id="MDB7907926.1"/>
    </source>
</evidence>
<feature type="domain" description="SGNH hydrolase-type esterase" evidence="1">
    <location>
        <begin position="14"/>
        <end position="171"/>
    </location>
</feature>
<evidence type="ECO:0000313" key="3">
    <source>
        <dbReference type="EMBL" id="MDB7934740.1"/>
    </source>
</evidence>
<dbReference type="GO" id="GO:0016787">
    <property type="term" value="F:hydrolase activity"/>
    <property type="evidence" value="ECO:0007669"/>
    <property type="project" value="UniProtKB-KW"/>
</dbReference>
<dbReference type="InterPro" id="IPR013830">
    <property type="entry name" value="SGNH_hydro"/>
</dbReference>
<dbReference type="Proteomes" id="UP001211173">
    <property type="component" value="Unassembled WGS sequence"/>
</dbReference>
<dbReference type="Proteomes" id="UP001211006">
    <property type="component" value="Unassembled WGS sequence"/>
</dbReference>
<name>A0AAW6CAN8_FLAPL</name>
<protein>
    <submittedName>
        <fullName evidence="2">SGNH/GDSL hydrolase family protein</fullName>
    </submittedName>
</protein>
<dbReference type="EMBL" id="JAQLWV010000029">
    <property type="protein sequence ID" value="MDB7934740.1"/>
    <property type="molecule type" value="Genomic_DNA"/>
</dbReference>
<evidence type="ECO:0000259" key="1">
    <source>
        <dbReference type="Pfam" id="PF13472"/>
    </source>
</evidence>
<evidence type="ECO:0000313" key="4">
    <source>
        <dbReference type="Proteomes" id="UP001211006"/>
    </source>
</evidence>
<dbReference type="Pfam" id="PF13472">
    <property type="entry name" value="Lipase_GDSL_2"/>
    <property type="match status" value="1"/>
</dbReference>
<sequence length="190" mass="21073">MRILMLGNSFTFTNDMPQMLADLTGAEVTHHARGGARLSEQLNPCTRLGSQTQAALQKEKWDYVVLQEMSHGPITASKSFFSSVEGLCRQIRANGAVPILFATWAYQRGGAKLTDKGWDYDEMARKLSEAYHKAAQENNALIADVGRRFYEWSVPQDLYAADGVHPSELGSHIAAETVAAVIRQWEEGVQ</sequence>
<dbReference type="EMBL" id="JAQLWO010000024">
    <property type="protein sequence ID" value="MDB7907926.1"/>
    <property type="molecule type" value="Genomic_DNA"/>
</dbReference>
<accession>A0AAW6CAN8</accession>
<dbReference type="AlphaFoldDB" id="A0AAW6CAN8"/>
<dbReference type="RefSeq" id="WP_024723258.1">
    <property type="nucleotide sequence ID" value="NZ_BAABZG010000001.1"/>
</dbReference>
<organism evidence="2 4">
    <name type="scientific">Flavonifractor plautii</name>
    <name type="common">Fusobacterium plautii</name>
    <dbReference type="NCBI Taxonomy" id="292800"/>
    <lineage>
        <taxon>Bacteria</taxon>
        <taxon>Bacillati</taxon>
        <taxon>Bacillota</taxon>
        <taxon>Clostridia</taxon>
        <taxon>Eubacteriales</taxon>
        <taxon>Oscillospiraceae</taxon>
        <taxon>Flavonifractor</taxon>
    </lineage>
</organism>
<dbReference type="CDD" id="cd00229">
    <property type="entry name" value="SGNH_hydrolase"/>
    <property type="match status" value="1"/>
</dbReference>
<proteinExistence type="predicted"/>
<dbReference type="InterPro" id="IPR036514">
    <property type="entry name" value="SGNH_hydro_sf"/>
</dbReference>
<dbReference type="Gene3D" id="3.40.50.1110">
    <property type="entry name" value="SGNH hydrolase"/>
    <property type="match status" value="1"/>
</dbReference>
<dbReference type="SUPFAM" id="SSF52266">
    <property type="entry name" value="SGNH hydrolase"/>
    <property type="match status" value="1"/>
</dbReference>